<accession>A0A381WCQ6</accession>
<dbReference type="SUPFAM" id="SSF56112">
    <property type="entry name" value="Protein kinase-like (PK-like)"/>
    <property type="match status" value="1"/>
</dbReference>
<reference evidence="2" key="1">
    <citation type="submission" date="2018-05" db="EMBL/GenBank/DDBJ databases">
        <authorList>
            <person name="Lanie J.A."/>
            <person name="Ng W.-L."/>
            <person name="Kazmierczak K.M."/>
            <person name="Andrzejewski T.M."/>
            <person name="Davidsen T.M."/>
            <person name="Wayne K.J."/>
            <person name="Tettelin H."/>
            <person name="Glass J.I."/>
            <person name="Rusch D."/>
            <person name="Podicherti R."/>
            <person name="Tsui H.-C.T."/>
            <person name="Winkler M.E."/>
        </authorList>
    </citation>
    <scope>NUCLEOTIDE SEQUENCE</scope>
</reference>
<evidence type="ECO:0000259" key="1">
    <source>
        <dbReference type="Pfam" id="PF01636"/>
    </source>
</evidence>
<dbReference type="Pfam" id="PF01636">
    <property type="entry name" value="APH"/>
    <property type="match status" value="1"/>
</dbReference>
<dbReference type="InterPro" id="IPR011009">
    <property type="entry name" value="Kinase-like_dom_sf"/>
</dbReference>
<name>A0A381WCQ6_9ZZZZ</name>
<dbReference type="InterPro" id="IPR002575">
    <property type="entry name" value="Aminoglycoside_PTrfase"/>
</dbReference>
<dbReference type="EMBL" id="UINC01011338">
    <property type="protein sequence ID" value="SVA50091.1"/>
    <property type="molecule type" value="Genomic_DNA"/>
</dbReference>
<sequence length="273" mass="32827">MDHNIRAPRLLAENYKKGFIEIEDFGNITIHNILKKSKKKFHIYKKTVDLLIRLQKIKSRIIKNFYGKSYKLENYSVKNLHKESDLFFDWYLPLIMKKNKALKIKKVLKKKLQILYKKLKFKDKIFVHRDFHASNLMKINSKIGVIDSQDAIIGNPTYDLASLIDDVRIKTSNQLKKNIFNYYLNKCPKIYRRKKNEFIHDFNILSVQRNLKIIGIFSRLFKRDKKKEYLKLIPYTWKLLEIRLKDKMFSEINTILNKFIPSKTKAKIKFYAN</sequence>
<dbReference type="Gene3D" id="3.90.1200.10">
    <property type="match status" value="1"/>
</dbReference>
<organism evidence="2">
    <name type="scientific">marine metagenome</name>
    <dbReference type="NCBI Taxonomy" id="408172"/>
    <lineage>
        <taxon>unclassified sequences</taxon>
        <taxon>metagenomes</taxon>
        <taxon>ecological metagenomes</taxon>
    </lineage>
</organism>
<protein>
    <recommendedName>
        <fullName evidence="1">Aminoglycoside phosphotransferase domain-containing protein</fullName>
    </recommendedName>
</protein>
<feature type="domain" description="Aminoglycoside phosphotransferase" evidence="1">
    <location>
        <begin position="87"/>
        <end position="184"/>
    </location>
</feature>
<gene>
    <name evidence="2" type="ORF">METZ01_LOCUS102945</name>
</gene>
<evidence type="ECO:0000313" key="2">
    <source>
        <dbReference type="EMBL" id="SVA50091.1"/>
    </source>
</evidence>
<proteinExistence type="predicted"/>
<dbReference type="AlphaFoldDB" id="A0A381WCQ6"/>